<keyword evidence="2" id="KW-1185">Reference proteome</keyword>
<reference evidence="1" key="1">
    <citation type="submission" date="2021-03" db="EMBL/GenBank/DDBJ databases">
        <title>Draft genome sequence of rust myrtle Austropuccinia psidii MF-1, a brazilian biotype.</title>
        <authorList>
            <person name="Quecine M.C."/>
            <person name="Pachon D.M.R."/>
            <person name="Bonatelli M.L."/>
            <person name="Correr F.H."/>
            <person name="Franceschini L.M."/>
            <person name="Leite T.F."/>
            <person name="Margarido G.R.A."/>
            <person name="Almeida C.A."/>
            <person name="Ferrarezi J.A."/>
            <person name="Labate C.A."/>
        </authorList>
    </citation>
    <scope>NUCLEOTIDE SEQUENCE</scope>
    <source>
        <strain evidence="1">MF-1</strain>
    </source>
</reference>
<proteinExistence type="predicted"/>
<dbReference type="AlphaFoldDB" id="A0A9Q3D306"/>
<sequence>MLPPCIHPHPSLRFCTPTQSSLFSSDTATPAAYHPHAPAVSSGFTSNTATTCLPSLTHPNTSKIASMLLPHVHLHPSLRFCTPTAPSQFPSNASTPYLLSPILMLPHPHLILILLLFSLYLPLKLPPHVCPPPHILPCLRPRKTLKIWV</sequence>
<organism evidence="1 2">
    <name type="scientific">Austropuccinia psidii MF-1</name>
    <dbReference type="NCBI Taxonomy" id="1389203"/>
    <lineage>
        <taxon>Eukaryota</taxon>
        <taxon>Fungi</taxon>
        <taxon>Dikarya</taxon>
        <taxon>Basidiomycota</taxon>
        <taxon>Pucciniomycotina</taxon>
        <taxon>Pucciniomycetes</taxon>
        <taxon>Pucciniales</taxon>
        <taxon>Sphaerophragmiaceae</taxon>
        <taxon>Austropuccinia</taxon>
    </lineage>
</organism>
<evidence type="ECO:0000313" key="2">
    <source>
        <dbReference type="Proteomes" id="UP000765509"/>
    </source>
</evidence>
<accession>A0A9Q3D306</accession>
<dbReference type="Proteomes" id="UP000765509">
    <property type="component" value="Unassembled WGS sequence"/>
</dbReference>
<gene>
    <name evidence="1" type="ORF">O181_033138</name>
</gene>
<comment type="caution">
    <text evidence="1">The sequence shown here is derived from an EMBL/GenBank/DDBJ whole genome shotgun (WGS) entry which is preliminary data.</text>
</comment>
<dbReference type="EMBL" id="AVOT02012058">
    <property type="protein sequence ID" value="MBW0493423.1"/>
    <property type="molecule type" value="Genomic_DNA"/>
</dbReference>
<evidence type="ECO:0000313" key="1">
    <source>
        <dbReference type="EMBL" id="MBW0493423.1"/>
    </source>
</evidence>
<name>A0A9Q3D306_9BASI</name>
<protein>
    <submittedName>
        <fullName evidence="1">Uncharacterized protein</fullName>
    </submittedName>
</protein>